<proteinExistence type="predicted"/>
<dbReference type="GO" id="GO:0005829">
    <property type="term" value="C:cytosol"/>
    <property type="evidence" value="ECO:0007669"/>
    <property type="project" value="TreeGrafter"/>
</dbReference>
<dbReference type="CDD" id="cd00201">
    <property type="entry name" value="WW"/>
    <property type="match status" value="1"/>
</dbReference>
<evidence type="ECO:0000259" key="7">
    <source>
        <dbReference type="PROSITE" id="PS50198"/>
    </source>
</evidence>
<dbReference type="GO" id="GO:0080090">
    <property type="term" value="P:regulation of primary metabolic process"/>
    <property type="evidence" value="ECO:0007669"/>
    <property type="project" value="UniProtKB-ARBA"/>
</dbReference>
<dbReference type="STRING" id="1314777.A0A164PAU3"/>
<reference evidence="8 9" key="1">
    <citation type="journal article" date="2016" name="Mol. Biol. Evol.">
        <title>Comparative Genomics of Early-Diverging Mushroom-Forming Fungi Provides Insights into the Origins of Lignocellulose Decay Capabilities.</title>
        <authorList>
            <person name="Nagy L.G."/>
            <person name="Riley R."/>
            <person name="Tritt A."/>
            <person name="Adam C."/>
            <person name="Daum C."/>
            <person name="Floudas D."/>
            <person name="Sun H."/>
            <person name="Yadav J.S."/>
            <person name="Pangilinan J."/>
            <person name="Larsson K.H."/>
            <person name="Matsuura K."/>
            <person name="Barry K."/>
            <person name="Labutti K."/>
            <person name="Kuo R."/>
            <person name="Ohm R.A."/>
            <person name="Bhattacharya S.S."/>
            <person name="Shirouzu T."/>
            <person name="Yoshinaga Y."/>
            <person name="Martin F.M."/>
            <person name="Grigoriev I.V."/>
            <person name="Hibbett D.S."/>
        </authorList>
    </citation>
    <scope>NUCLEOTIDE SEQUENCE [LARGE SCALE GENOMIC DNA]</scope>
    <source>
        <strain evidence="8 9">HHB9708</strain>
    </source>
</reference>
<dbReference type="EC" id="5.2.1.8" evidence="5"/>
<dbReference type="SUPFAM" id="SSF54534">
    <property type="entry name" value="FKBP-like"/>
    <property type="match status" value="1"/>
</dbReference>
<evidence type="ECO:0000256" key="5">
    <source>
        <dbReference type="RuleBase" id="RU363014"/>
    </source>
</evidence>
<dbReference type="SUPFAM" id="SSF51045">
    <property type="entry name" value="WW domain"/>
    <property type="match status" value="1"/>
</dbReference>
<dbReference type="Proteomes" id="UP000076722">
    <property type="component" value="Unassembled WGS sequence"/>
</dbReference>
<dbReference type="InterPro" id="IPR023058">
    <property type="entry name" value="PPIase_PpiC_CS"/>
</dbReference>
<dbReference type="Pfam" id="PF00639">
    <property type="entry name" value="Rotamase"/>
    <property type="match status" value="1"/>
</dbReference>
<dbReference type="PROSITE" id="PS50198">
    <property type="entry name" value="PPIC_PPIASE_2"/>
    <property type="match status" value="1"/>
</dbReference>
<protein>
    <recommendedName>
        <fullName evidence="5">Peptidyl-prolyl cis-trans isomerase</fullName>
        <ecNumber evidence="5">5.2.1.8</ecNumber>
    </recommendedName>
</protein>
<evidence type="ECO:0000256" key="3">
    <source>
        <dbReference type="ARBA" id="ARBA00023235"/>
    </source>
</evidence>
<sequence>MSSFWQVRFSKSKKAPYFFNTSTGESVWDSPAGLSQAELLRFPGADLFLSENKPTQTSEGAYAPPGQVRARHILVKHSGSRRPSSWKEDNITRSKDEAIAALREYQSQLDGTPETFARLAEIHSDDNSHDRGGDLGWFTRGQMQKAFEDTTFALKVGEISDVISTASGVHLIMRTG</sequence>
<dbReference type="AlphaFoldDB" id="A0A164PAU3"/>
<dbReference type="GO" id="GO:0060255">
    <property type="term" value="P:regulation of macromolecule metabolic process"/>
    <property type="evidence" value="ECO:0007669"/>
    <property type="project" value="UniProtKB-ARBA"/>
</dbReference>
<dbReference type="PROSITE" id="PS50020">
    <property type="entry name" value="WW_DOMAIN_2"/>
    <property type="match status" value="1"/>
</dbReference>
<dbReference type="InterPro" id="IPR000297">
    <property type="entry name" value="PPIase_PpiC"/>
</dbReference>
<keyword evidence="3 4" id="KW-0413">Isomerase</keyword>
<evidence type="ECO:0000256" key="1">
    <source>
        <dbReference type="ARBA" id="ARBA00000971"/>
    </source>
</evidence>
<dbReference type="Pfam" id="PF00397">
    <property type="entry name" value="WW"/>
    <property type="match status" value="1"/>
</dbReference>
<dbReference type="PANTHER" id="PTHR10657:SF4">
    <property type="entry name" value="PEPTIDYL-PROLYL CIS-TRANS ISOMERASE-RELATED"/>
    <property type="match status" value="1"/>
</dbReference>
<dbReference type="InterPro" id="IPR036020">
    <property type="entry name" value="WW_dom_sf"/>
</dbReference>
<dbReference type="InterPro" id="IPR046357">
    <property type="entry name" value="PPIase_dom_sf"/>
</dbReference>
<dbReference type="PANTHER" id="PTHR10657">
    <property type="entry name" value="PEPTIDYL-PROLYL CIS-TRANS ISOMERASE"/>
    <property type="match status" value="1"/>
</dbReference>
<dbReference type="GO" id="GO:0003755">
    <property type="term" value="F:peptidyl-prolyl cis-trans isomerase activity"/>
    <property type="evidence" value="ECO:0007669"/>
    <property type="project" value="UniProtKB-UniRule"/>
</dbReference>
<dbReference type="GO" id="GO:0005634">
    <property type="term" value="C:nucleus"/>
    <property type="evidence" value="ECO:0007669"/>
    <property type="project" value="TreeGrafter"/>
</dbReference>
<accession>A0A164PAU3</accession>
<organism evidence="8 9">
    <name type="scientific">Sistotremastrum niveocremeum HHB9708</name>
    <dbReference type="NCBI Taxonomy" id="1314777"/>
    <lineage>
        <taxon>Eukaryota</taxon>
        <taxon>Fungi</taxon>
        <taxon>Dikarya</taxon>
        <taxon>Basidiomycota</taxon>
        <taxon>Agaricomycotina</taxon>
        <taxon>Agaricomycetes</taxon>
        <taxon>Sistotremastrales</taxon>
        <taxon>Sistotremastraceae</taxon>
        <taxon>Sertulicium</taxon>
        <taxon>Sertulicium niveocremeum</taxon>
    </lineage>
</organism>
<dbReference type="EMBL" id="KV419436">
    <property type="protein sequence ID" value="KZS88539.1"/>
    <property type="molecule type" value="Genomic_DNA"/>
</dbReference>
<comment type="catalytic activity">
    <reaction evidence="1 5">
        <text>[protein]-peptidylproline (omega=180) = [protein]-peptidylproline (omega=0)</text>
        <dbReference type="Rhea" id="RHEA:16237"/>
        <dbReference type="Rhea" id="RHEA-COMP:10747"/>
        <dbReference type="Rhea" id="RHEA-COMP:10748"/>
        <dbReference type="ChEBI" id="CHEBI:83833"/>
        <dbReference type="ChEBI" id="CHEBI:83834"/>
        <dbReference type="EC" id="5.2.1.8"/>
    </reaction>
</comment>
<evidence type="ECO:0000256" key="2">
    <source>
        <dbReference type="ARBA" id="ARBA00023110"/>
    </source>
</evidence>
<dbReference type="Gene3D" id="3.10.50.40">
    <property type="match status" value="1"/>
</dbReference>
<dbReference type="InterPro" id="IPR051370">
    <property type="entry name" value="PPIase_Pin1"/>
</dbReference>
<dbReference type="InterPro" id="IPR001202">
    <property type="entry name" value="WW_dom"/>
</dbReference>
<dbReference type="PROSITE" id="PS01096">
    <property type="entry name" value="PPIC_PPIASE_1"/>
    <property type="match status" value="1"/>
</dbReference>
<keyword evidence="9" id="KW-1185">Reference proteome</keyword>
<feature type="domain" description="PpiC" evidence="7">
    <location>
        <begin position="65"/>
        <end position="176"/>
    </location>
</feature>
<evidence type="ECO:0000256" key="4">
    <source>
        <dbReference type="PROSITE-ProRule" id="PRU00278"/>
    </source>
</evidence>
<keyword evidence="2 4" id="KW-0697">Rotamase</keyword>
<evidence type="ECO:0000259" key="6">
    <source>
        <dbReference type="PROSITE" id="PS50020"/>
    </source>
</evidence>
<gene>
    <name evidence="8" type="ORF">SISNIDRAFT_261818</name>
</gene>
<evidence type="ECO:0000313" key="9">
    <source>
        <dbReference type="Proteomes" id="UP000076722"/>
    </source>
</evidence>
<dbReference type="FunFam" id="3.10.50.40:FF:000010">
    <property type="entry name" value="Peptidyl-prolyl cis-trans isomerase Pin1"/>
    <property type="match status" value="1"/>
</dbReference>
<name>A0A164PAU3_9AGAM</name>
<dbReference type="OrthoDB" id="2530521at2759"/>
<dbReference type="Gene3D" id="2.20.70.10">
    <property type="match status" value="1"/>
</dbReference>
<feature type="domain" description="WW" evidence="6">
    <location>
        <begin position="1"/>
        <end position="33"/>
    </location>
</feature>
<evidence type="ECO:0000313" key="8">
    <source>
        <dbReference type="EMBL" id="KZS88539.1"/>
    </source>
</evidence>